<protein>
    <recommendedName>
        <fullName evidence="2">NADP-dependent oxidoreductase domain-containing protein</fullName>
    </recommendedName>
</protein>
<evidence type="ECO:0000256" key="1">
    <source>
        <dbReference type="ARBA" id="ARBA00023002"/>
    </source>
</evidence>
<dbReference type="PANTHER" id="PTHR43364">
    <property type="entry name" value="NADH-SPECIFIC METHYLGLYOXAL REDUCTASE-RELATED"/>
    <property type="match status" value="1"/>
</dbReference>
<proteinExistence type="predicted"/>
<reference evidence="3 4" key="1">
    <citation type="submission" date="2024-05" db="EMBL/GenBank/DDBJ databases">
        <title>A draft genome resource for the thread blight pathogen Marasmius tenuissimus strain MS-2.</title>
        <authorList>
            <person name="Yulfo-Soto G.E."/>
            <person name="Baruah I.K."/>
            <person name="Amoako-Attah I."/>
            <person name="Bukari Y."/>
            <person name="Meinhardt L.W."/>
            <person name="Bailey B.A."/>
            <person name="Cohen S.P."/>
        </authorList>
    </citation>
    <scope>NUCLEOTIDE SEQUENCE [LARGE SCALE GENOMIC DNA]</scope>
    <source>
        <strain evidence="3 4">MS-2</strain>
    </source>
</reference>
<evidence type="ECO:0000259" key="2">
    <source>
        <dbReference type="Pfam" id="PF00248"/>
    </source>
</evidence>
<dbReference type="Gene3D" id="3.20.20.100">
    <property type="entry name" value="NADP-dependent oxidoreductase domain"/>
    <property type="match status" value="1"/>
</dbReference>
<dbReference type="InterPro" id="IPR050523">
    <property type="entry name" value="AKR_Detox_Biosynth"/>
</dbReference>
<accession>A0ABR3ABV3</accession>
<dbReference type="InterPro" id="IPR023210">
    <property type="entry name" value="NADP_OxRdtase_dom"/>
</dbReference>
<dbReference type="SUPFAM" id="SSF51430">
    <property type="entry name" value="NAD(P)-linked oxidoreductase"/>
    <property type="match status" value="1"/>
</dbReference>
<sequence length="271" mass="29908">MSQLDLKDAVIDTKAHPGSGGGHAPAPLRSSVLTSLKSLGRDKVRVLYLHVPDRTVGFEETLQELNKLYEEGYLSPQSSPHSEIFGLSNYTAWEVAEIVGICKARGWVMPKIYQAMYNAITREIEPELIPCARKFGIRIVIYNPLAGGFFAGKVTSPENSVEGRFDPKGGALAEMYRARYLKRGYFDALEHLKVVAEEHDLRLTEVALRWCQHHSALTPEDGVILGASSAAQLEQNCEDSVKGPLPEPVIKALDEAYQMVVAGGGVPLYWR</sequence>
<feature type="domain" description="NADP-dependent oxidoreductase" evidence="2">
    <location>
        <begin position="7"/>
        <end position="257"/>
    </location>
</feature>
<dbReference type="InterPro" id="IPR036812">
    <property type="entry name" value="NAD(P)_OxRdtase_dom_sf"/>
</dbReference>
<keyword evidence="1" id="KW-0560">Oxidoreductase</keyword>
<keyword evidence="4" id="KW-1185">Reference proteome</keyword>
<name>A0ABR3ABV3_9AGAR</name>
<dbReference type="PANTHER" id="PTHR43364:SF4">
    <property type="entry name" value="NAD(P)-LINKED OXIDOREDUCTASE SUPERFAMILY PROTEIN"/>
    <property type="match status" value="1"/>
</dbReference>
<dbReference type="EMBL" id="JBBXMP010000003">
    <property type="protein sequence ID" value="KAL0071447.1"/>
    <property type="molecule type" value="Genomic_DNA"/>
</dbReference>
<evidence type="ECO:0000313" key="4">
    <source>
        <dbReference type="Proteomes" id="UP001437256"/>
    </source>
</evidence>
<dbReference type="Pfam" id="PF00248">
    <property type="entry name" value="Aldo_ket_red"/>
    <property type="match status" value="1"/>
</dbReference>
<dbReference type="CDD" id="cd19075">
    <property type="entry name" value="AKR_AKR7A1-5"/>
    <property type="match status" value="1"/>
</dbReference>
<comment type="caution">
    <text evidence="3">The sequence shown here is derived from an EMBL/GenBank/DDBJ whole genome shotgun (WGS) entry which is preliminary data.</text>
</comment>
<gene>
    <name evidence="3" type="ORF">AAF712_001304</name>
</gene>
<dbReference type="Proteomes" id="UP001437256">
    <property type="component" value="Unassembled WGS sequence"/>
</dbReference>
<organism evidence="3 4">
    <name type="scientific">Marasmius tenuissimus</name>
    <dbReference type="NCBI Taxonomy" id="585030"/>
    <lineage>
        <taxon>Eukaryota</taxon>
        <taxon>Fungi</taxon>
        <taxon>Dikarya</taxon>
        <taxon>Basidiomycota</taxon>
        <taxon>Agaricomycotina</taxon>
        <taxon>Agaricomycetes</taxon>
        <taxon>Agaricomycetidae</taxon>
        <taxon>Agaricales</taxon>
        <taxon>Marasmiineae</taxon>
        <taxon>Marasmiaceae</taxon>
        <taxon>Marasmius</taxon>
    </lineage>
</organism>
<evidence type="ECO:0000313" key="3">
    <source>
        <dbReference type="EMBL" id="KAL0071447.1"/>
    </source>
</evidence>